<evidence type="ECO:0000256" key="2">
    <source>
        <dbReference type="ARBA" id="ARBA00022525"/>
    </source>
</evidence>
<dbReference type="GO" id="GO:0005615">
    <property type="term" value="C:extracellular space"/>
    <property type="evidence" value="ECO:0007669"/>
    <property type="project" value="TreeGrafter"/>
</dbReference>
<dbReference type="InterPro" id="IPR018114">
    <property type="entry name" value="TRYPSIN_HIS"/>
</dbReference>
<dbReference type="SUPFAM" id="SSF50494">
    <property type="entry name" value="Trypsin-like serine proteases"/>
    <property type="match status" value="1"/>
</dbReference>
<dbReference type="SMART" id="SM00020">
    <property type="entry name" value="Tryp_SPc"/>
    <property type="match status" value="1"/>
</dbReference>
<evidence type="ECO:0000313" key="10">
    <source>
        <dbReference type="Proteomes" id="UP000694846"/>
    </source>
</evidence>
<dbReference type="PANTHER" id="PTHR24264">
    <property type="entry name" value="TRYPSIN-RELATED"/>
    <property type="match status" value="1"/>
</dbReference>
<dbReference type="PROSITE" id="PS00134">
    <property type="entry name" value="TRYPSIN_HIS"/>
    <property type="match status" value="1"/>
</dbReference>
<gene>
    <name evidence="9" type="primary">TRYP_2</name>
    <name evidence="11" type="synonym">LOC112687368</name>
    <name evidence="9" type="ORF">g.130226</name>
</gene>
<dbReference type="PANTHER" id="PTHR24264:SF65">
    <property type="entry name" value="SRCR DOMAIN-CONTAINING PROTEIN"/>
    <property type="match status" value="1"/>
</dbReference>
<dbReference type="GO" id="GO:0004252">
    <property type="term" value="F:serine-type endopeptidase activity"/>
    <property type="evidence" value="ECO:0007669"/>
    <property type="project" value="InterPro"/>
</dbReference>
<evidence type="ECO:0000256" key="7">
    <source>
        <dbReference type="RuleBase" id="RU363034"/>
    </source>
</evidence>
<dbReference type="PROSITE" id="PS00135">
    <property type="entry name" value="TRYPSIN_SER"/>
    <property type="match status" value="1"/>
</dbReference>
<evidence type="ECO:0000313" key="11">
    <source>
        <dbReference type="RefSeq" id="XP_025415806.1"/>
    </source>
</evidence>
<dbReference type="InterPro" id="IPR001254">
    <property type="entry name" value="Trypsin_dom"/>
</dbReference>
<evidence type="ECO:0000256" key="6">
    <source>
        <dbReference type="ARBA" id="ARBA00023157"/>
    </source>
</evidence>
<keyword evidence="2" id="KW-0964">Secreted</keyword>
<dbReference type="PROSITE" id="PS50240">
    <property type="entry name" value="TRYPSIN_DOM"/>
    <property type="match status" value="1"/>
</dbReference>
<organism evidence="9">
    <name type="scientific">Sipha flava</name>
    <name type="common">yellow sugarcane aphid</name>
    <dbReference type="NCBI Taxonomy" id="143950"/>
    <lineage>
        <taxon>Eukaryota</taxon>
        <taxon>Metazoa</taxon>
        <taxon>Ecdysozoa</taxon>
        <taxon>Arthropoda</taxon>
        <taxon>Hexapoda</taxon>
        <taxon>Insecta</taxon>
        <taxon>Pterygota</taxon>
        <taxon>Neoptera</taxon>
        <taxon>Paraneoptera</taxon>
        <taxon>Hemiptera</taxon>
        <taxon>Sternorrhyncha</taxon>
        <taxon>Aphidomorpha</taxon>
        <taxon>Aphidoidea</taxon>
        <taxon>Aphididae</taxon>
        <taxon>Sipha</taxon>
    </lineage>
</organism>
<dbReference type="PRINTS" id="PR00722">
    <property type="entry name" value="CHYMOTRYPSIN"/>
</dbReference>
<sequence length="412" mass="45523">MVAAVCLYNDGNRRTNKYTCPVFGVISVVYPIEQLLSLSQLYTATQTTEQNKNRRKTLFYQFIHLESDDNTTMWNVLCLITVVLVGTSYQRAPVLLTINPHSNNAGELSQSAFIDYVNWWQNIIGIISNNEEPVAEPPVTPIDQSTCAPCTCGALGKKNRIVGGVPTYVHQYPWMAMLTYKGKFYCGASVINHKYVMTAAHCVHGFDAKNIGVRLLEHDRSSNDEAKHLDLKVLRVIKHKGYSPTSYNNDIALLRMDTEGVEFGPNTGLHPVCLPTEGKSFAGYEGVITGWGARKQGGSSSQVLHEVYVPIMSNEDCRKTEYDEKRITANMICAGYPEGKKDSCQGDSGGPMHIANNTAYHIVGVVSWGEGCAQANRPGVYSRVNRYLNWVANNTLDACPCTNIYVPTESGA</sequence>
<proteinExistence type="predicted"/>
<dbReference type="RefSeq" id="XP_025415806.1">
    <property type="nucleotide sequence ID" value="XM_025560021.1"/>
</dbReference>
<evidence type="ECO:0000256" key="1">
    <source>
        <dbReference type="ARBA" id="ARBA00004613"/>
    </source>
</evidence>
<keyword evidence="4 7" id="KW-0378">Hydrolase</keyword>
<dbReference type="Pfam" id="PF00089">
    <property type="entry name" value="Trypsin"/>
    <property type="match status" value="1"/>
</dbReference>
<dbReference type="GO" id="GO:0006508">
    <property type="term" value="P:proteolysis"/>
    <property type="evidence" value="ECO:0007669"/>
    <property type="project" value="UniProtKB-KW"/>
</dbReference>
<keyword evidence="3 7" id="KW-0645">Protease</keyword>
<dbReference type="AlphaFoldDB" id="A0A2S2Q7D4"/>
<accession>A0A2S2Q7D4</accession>
<evidence type="ECO:0000256" key="5">
    <source>
        <dbReference type="ARBA" id="ARBA00022825"/>
    </source>
</evidence>
<keyword evidence="5 7" id="KW-0720">Serine protease</keyword>
<dbReference type="InterPro" id="IPR043504">
    <property type="entry name" value="Peptidase_S1_PA_chymotrypsin"/>
</dbReference>
<feature type="domain" description="Peptidase S1" evidence="8">
    <location>
        <begin position="161"/>
        <end position="396"/>
    </location>
</feature>
<evidence type="ECO:0000313" key="9">
    <source>
        <dbReference type="EMBL" id="MBY73665.1"/>
    </source>
</evidence>
<dbReference type="InterPro" id="IPR001314">
    <property type="entry name" value="Peptidase_S1A"/>
</dbReference>
<dbReference type="Proteomes" id="UP000694846">
    <property type="component" value="Unplaced"/>
</dbReference>
<evidence type="ECO:0000259" key="8">
    <source>
        <dbReference type="PROSITE" id="PS50240"/>
    </source>
</evidence>
<dbReference type="InterPro" id="IPR033116">
    <property type="entry name" value="TRYPSIN_SER"/>
</dbReference>
<protein>
    <submittedName>
        <fullName evidence="9 11">Trypsin-1</fullName>
    </submittedName>
</protein>
<evidence type="ECO:0000256" key="3">
    <source>
        <dbReference type="ARBA" id="ARBA00022670"/>
    </source>
</evidence>
<reference evidence="9" key="1">
    <citation type="submission" date="2018-04" db="EMBL/GenBank/DDBJ databases">
        <title>Transcriptome assembly of Sipha flava.</title>
        <authorList>
            <person name="Scully E.D."/>
            <person name="Geib S.M."/>
            <person name="Palmer N.A."/>
            <person name="Koch K."/>
            <person name="Bradshaw J."/>
            <person name="Heng-Moss T."/>
            <person name="Sarath G."/>
        </authorList>
    </citation>
    <scope>NUCLEOTIDE SEQUENCE</scope>
</reference>
<dbReference type="Gene3D" id="2.40.10.10">
    <property type="entry name" value="Trypsin-like serine proteases"/>
    <property type="match status" value="1"/>
</dbReference>
<dbReference type="InterPro" id="IPR050127">
    <property type="entry name" value="Serine_Proteases_S1"/>
</dbReference>
<dbReference type="InterPro" id="IPR009003">
    <property type="entry name" value="Peptidase_S1_PA"/>
</dbReference>
<comment type="subcellular location">
    <subcellularLocation>
        <location evidence="1">Secreted</location>
    </subcellularLocation>
</comment>
<dbReference type="FunFam" id="2.40.10.10:FF:000006">
    <property type="entry name" value="Serine proteinase stubble"/>
    <property type="match status" value="1"/>
</dbReference>
<dbReference type="CDD" id="cd00190">
    <property type="entry name" value="Tryp_SPc"/>
    <property type="match status" value="1"/>
</dbReference>
<reference evidence="11" key="2">
    <citation type="submission" date="2025-04" db="UniProtKB">
        <authorList>
            <consortium name="RefSeq"/>
        </authorList>
    </citation>
    <scope>IDENTIFICATION</scope>
    <source>
        <tissue evidence="11">Whole body</tissue>
    </source>
</reference>
<evidence type="ECO:0000256" key="4">
    <source>
        <dbReference type="ARBA" id="ARBA00022801"/>
    </source>
</evidence>
<name>A0A2S2Q7D4_9HEMI</name>
<dbReference type="OrthoDB" id="10012881at2759"/>
<keyword evidence="6" id="KW-1015">Disulfide bond</keyword>
<dbReference type="EMBL" id="GGMS01004462">
    <property type="protein sequence ID" value="MBY73665.1"/>
    <property type="molecule type" value="Transcribed_RNA"/>
</dbReference>
<keyword evidence="10" id="KW-1185">Reference proteome</keyword>